<evidence type="ECO:0000259" key="28">
    <source>
        <dbReference type="PROSITE" id="PS50011"/>
    </source>
</evidence>
<evidence type="ECO:0000256" key="14">
    <source>
        <dbReference type="ARBA" id="ARBA00023136"/>
    </source>
</evidence>
<dbReference type="CDD" id="cd05067">
    <property type="entry name" value="PTKc_Lck_Blk"/>
    <property type="match status" value="1"/>
</dbReference>
<dbReference type="SUPFAM" id="SSF49265">
    <property type="entry name" value="Fibronectin type III"/>
    <property type="match status" value="1"/>
</dbReference>
<evidence type="ECO:0000256" key="7">
    <source>
        <dbReference type="ARBA" id="ARBA00022679"/>
    </source>
</evidence>
<dbReference type="SMART" id="SM00219">
    <property type="entry name" value="TyrKc"/>
    <property type="match status" value="1"/>
</dbReference>
<comment type="subcellular location">
    <subcellularLocation>
        <location evidence="3">Membrane</location>
        <topology evidence="3">Lipid-anchor</topology>
    </subcellularLocation>
    <subcellularLocation>
        <location evidence="1">Membrane</location>
        <topology evidence="1">Single-pass type I membrane protein</topology>
    </subcellularLocation>
    <subcellularLocation>
        <location evidence="2">Secreted</location>
    </subcellularLocation>
</comment>
<dbReference type="Gene3D" id="3.30.200.20">
    <property type="entry name" value="Phosphorylase Kinase, domain 1"/>
    <property type="match status" value="1"/>
</dbReference>
<keyword evidence="20" id="KW-0727">SH2 domain</keyword>
<comment type="caution">
    <text evidence="30">The sequence shown here is derived from an EMBL/GenBank/DDBJ whole genome shotgun (WGS) entry which is preliminary data.</text>
</comment>
<keyword evidence="7 23" id="KW-0808">Transferase</keyword>
<dbReference type="InterPro" id="IPR036860">
    <property type="entry name" value="SH2_dom_sf"/>
</dbReference>
<keyword evidence="5" id="KW-0964">Secreted</keyword>
<dbReference type="GO" id="GO:0004715">
    <property type="term" value="F:non-membrane spanning protein tyrosine kinase activity"/>
    <property type="evidence" value="ECO:0007669"/>
    <property type="project" value="UniProtKB-EC"/>
</dbReference>
<evidence type="ECO:0000256" key="10">
    <source>
        <dbReference type="ARBA" id="ARBA00022741"/>
    </source>
</evidence>
<dbReference type="FunFam" id="2.60.40.10:FF:000117">
    <property type="entry name" value="Fibronectin type III domain containing 5"/>
    <property type="match status" value="1"/>
</dbReference>
<dbReference type="PRINTS" id="PR00401">
    <property type="entry name" value="SH2DOMAIN"/>
</dbReference>
<dbReference type="GO" id="GO:0005524">
    <property type="term" value="F:ATP binding"/>
    <property type="evidence" value="ECO:0007669"/>
    <property type="project" value="UniProtKB-UniRule"/>
</dbReference>
<dbReference type="PROSITE" id="PS00107">
    <property type="entry name" value="PROTEIN_KINASE_ATP"/>
    <property type="match status" value="1"/>
</dbReference>
<evidence type="ECO:0000256" key="1">
    <source>
        <dbReference type="ARBA" id="ARBA00004479"/>
    </source>
</evidence>
<evidence type="ECO:0000259" key="26">
    <source>
        <dbReference type="PROSITE" id="PS50001"/>
    </source>
</evidence>
<dbReference type="InterPro" id="IPR017441">
    <property type="entry name" value="Protein_kinase_ATP_BS"/>
</dbReference>
<dbReference type="PRINTS" id="PR00452">
    <property type="entry name" value="SH3DOMAIN"/>
</dbReference>
<evidence type="ECO:0000256" key="13">
    <source>
        <dbReference type="ARBA" id="ARBA00022989"/>
    </source>
</evidence>
<dbReference type="SMART" id="SM00252">
    <property type="entry name" value="SH2"/>
    <property type="match status" value="1"/>
</dbReference>
<sequence>MGCACSDQKDYNFNKDKQKHQALNSSNHSGHTGNAYLNNDNNVYVAQHDFVATNNTDLPFKKGEKLKVLQDTGEWWVAHSLVTGQEGLIPSNYVAKANSLEVEKWFFKDVSRRETERLLLAPGNKPGSFLVRESETTKGSFSLSVRDYVQVEGDVVKHYKIRSLDKGGFYITPSNAFVSLPDLIKYYNRTADGLCQRLLVPCKPRTPQRPWAADEWEIPRETLKMVKKLGAGQFGEVWMGYYKNTQKVAIKTMKEGTMEPEAFLQEANLMKQLQHERLVRLHAVVTKEPILIVTEFMVNGCLLDFLKTNEGKSLRLTKLIDMSAQIAEGMAYIEIKNYIHRDLRAANILVNETLHCKIADFGLARIIESEYTAQEGAKFPIKWTAPEAINYGTFSIKSDVWSFGILLTEIITYGRIPYPGMTNPEVVKMLENMYRMPCPDGCPSELYEIMMMCWKEEAAERPTFEFLQNTLNDFLIATEGQIPNLAVSAAAFGDMARLFVWINSTILLLFGTDVFFVGANRPPAPVNVSVMHLRADSATVSWDVPEGDTIIGFSISQQRQDGHMQRFIREVNTTSRSCVLWDLEEETDYIIQVQSIGLYGESQASKKVHFRTLKKTDRFPSNSSNQDDPTVQGLDKSRHLQTGEMIIIVVVLVMWAAVIALFCRQYDIIKDNDSSNNKEKAKPSSEHSTPEHHSGGLLRSKFHPSVPSINIIEV</sequence>
<gene>
    <name evidence="30" type="ORF">WMY93_015481</name>
</gene>
<evidence type="ECO:0000256" key="19">
    <source>
        <dbReference type="ARBA" id="ARBA00051245"/>
    </source>
</evidence>
<keyword evidence="31" id="KW-1185">Reference proteome</keyword>
<proteinExistence type="inferred from homology"/>
<dbReference type="AlphaFoldDB" id="A0AAW0P0D9"/>
<dbReference type="PRINTS" id="PR00109">
    <property type="entry name" value="TYRKINASE"/>
</dbReference>
<keyword evidence="14 25" id="KW-0472">Membrane</keyword>
<evidence type="ECO:0000256" key="20">
    <source>
        <dbReference type="PROSITE-ProRule" id="PRU00191"/>
    </source>
</evidence>
<evidence type="ECO:0000256" key="24">
    <source>
        <dbReference type="SAM" id="MobiDB-lite"/>
    </source>
</evidence>
<organism evidence="30 31">
    <name type="scientific">Mugilogobius chulae</name>
    <name type="common">yellowstripe goby</name>
    <dbReference type="NCBI Taxonomy" id="88201"/>
    <lineage>
        <taxon>Eukaryota</taxon>
        <taxon>Metazoa</taxon>
        <taxon>Chordata</taxon>
        <taxon>Craniata</taxon>
        <taxon>Vertebrata</taxon>
        <taxon>Euteleostomi</taxon>
        <taxon>Actinopterygii</taxon>
        <taxon>Neopterygii</taxon>
        <taxon>Teleostei</taxon>
        <taxon>Neoteleostei</taxon>
        <taxon>Acanthomorphata</taxon>
        <taxon>Gobiaria</taxon>
        <taxon>Gobiiformes</taxon>
        <taxon>Gobioidei</taxon>
        <taxon>Gobiidae</taxon>
        <taxon>Gobionellinae</taxon>
        <taxon>Mugilogobius</taxon>
    </lineage>
</organism>
<keyword evidence="16" id="KW-0675">Receptor</keyword>
<dbReference type="InterPro" id="IPR001452">
    <property type="entry name" value="SH3_domain"/>
</dbReference>
<evidence type="ECO:0000313" key="31">
    <source>
        <dbReference type="Proteomes" id="UP001460270"/>
    </source>
</evidence>
<dbReference type="SMART" id="SM00326">
    <property type="entry name" value="SH3"/>
    <property type="match status" value="1"/>
</dbReference>
<keyword evidence="9" id="KW-0519">Myristate</keyword>
<dbReference type="Pfam" id="PF00017">
    <property type="entry name" value="SH2"/>
    <property type="match status" value="1"/>
</dbReference>
<evidence type="ECO:0000256" key="8">
    <source>
        <dbReference type="ARBA" id="ARBA00022692"/>
    </source>
</evidence>
<dbReference type="InterPro" id="IPR050198">
    <property type="entry name" value="Non-receptor_tyrosine_kinases"/>
</dbReference>
<evidence type="ECO:0000256" key="11">
    <source>
        <dbReference type="ARBA" id="ARBA00022777"/>
    </source>
</evidence>
<dbReference type="CDD" id="cd09933">
    <property type="entry name" value="SH2_Src_family"/>
    <property type="match status" value="1"/>
</dbReference>
<keyword evidence="6" id="KW-0597">Phosphoprotein</keyword>
<dbReference type="PANTHER" id="PTHR24418">
    <property type="entry name" value="TYROSINE-PROTEIN KINASE"/>
    <property type="match status" value="1"/>
</dbReference>
<dbReference type="PROSITE" id="PS50853">
    <property type="entry name" value="FN3"/>
    <property type="match status" value="1"/>
</dbReference>
<keyword evidence="12 22" id="KW-0067">ATP-binding</keyword>
<evidence type="ECO:0000256" key="6">
    <source>
        <dbReference type="ARBA" id="ARBA00022553"/>
    </source>
</evidence>
<keyword evidence="17" id="KW-0325">Glycoprotein</keyword>
<dbReference type="FunFam" id="3.30.505.10:FF:000001">
    <property type="entry name" value="Tyrosine-protein kinase"/>
    <property type="match status" value="1"/>
</dbReference>
<dbReference type="InterPro" id="IPR001245">
    <property type="entry name" value="Ser-Thr/Tyr_kinase_cat_dom"/>
</dbReference>
<keyword evidence="4 21" id="KW-0728">SH3 domain</keyword>
<dbReference type="InterPro" id="IPR011009">
    <property type="entry name" value="Kinase-like_dom_sf"/>
</dbReference>
<dbReference type="SUPFAM" id="SSF56112">
    <property type="entry name" value="Protein kinase-like (PK-like)"/>
    <property type="match status" value="1"/>
</dbReference>
<feature type="region of interest" description="Disordered" evidence="24">
    <location>
        <begin position="673"/>
        <end position="702"/>
    </location>
</feature>
<dbReference type="Gene3D" id="2.30.30.40">
    <property type="entry name" value="SH3 Domains"/>
    <property type="match status" value="1"/>
</dbReference>
<evidence type="ECO:0000256" key="22">
    <source>
        <dbReference type="PROSITE-ProRule" id="PRU10141"/>
    </source>
</evidence>
<feature type="region of interest" description="Disordered" evidence="24">
    <location>
        <begin position="615"/>
        <end position="634"/>
    </location>
</feature>
<keyword evidence="15 23" id="KW-0829">Tyrosine-protein kinase</keyword>
<dbReference type="CDD" id="cd00063">
    <property type="entry name" value="FN3"/>
    <property type="match status" value="1"/>
</dbReference>
<dbReference type="Proteomes" id="UP001460270">
    <property type="component" value="Unassembled WGS sequence"/>
</dbReference>
<feature type="domain" description="Fibronectin type-III" evidence="29">
    <location>
        <begin position="522"/>
        <end position="615"/>
    </location>
</feature>
<evidence type="ECO:0000256" key="21">
    <source>
        <dbReference type="PROSITE-ProRule" id="PRU00192"/>
    </source>
</evidence>
<evidence type="ECO:0000256" key="5">
    <source>
        <dbReference type="ARBA" id="ARBA00022525"/>
    </source>
</evidence>
<comment type="similarity">
    <text evidence="23">Belongs to the protein kinase superfamily. Tyr protein kinase family.</text>
</comment>
<dbReference type="InterPro" id="IPR013783">
    <property type="entry name" value="Ig-like_fold"/>
</dbReference>
<keyword evidence="10 22" id="KW-0547">Nucleotide-binding</keyword>
<evidence type="ECO:0000256" key="3">
    <source>
        <dbReference type="ARBA" id="ARBA00004635"/>
    </source>
</evidence>
<feature type="domain" description="SH2" evidence="26">
    <location>
        <begin position="105"/>
        <end position="202"/>
    </location>
</feature>
<keyword evidence="18" id="KW-0449">Lipoprotein</keyword>
<dbReference type="InterPro" id="IPR020635">
    <property type="entry name" value="Tyr_kinase_cat_dom"/>
</dbReference>
<evidence type="ECO:0000259" key="29">
    <source>
        <dbReference type="PROSITE" id="PS50853"/>
    </source>
</evidence>
<evidence type="ECO:0000256" key="15">
    <source>
        <dbReference type="ARBA" id="ARBA00023137"/>
    </source>
</evidence>
<comment type="catalytic activity">
    <reaction evidence="19 23">
        <text>L-tyrosyl-[protein] + ATP = O-phospho-L-tyrosyl-[protein] + ADP + H(+)</text>
        <dbReference type="Rhea" id="RHEA:10596"/>
        <dbReference type="Rhea" id="RHEA-COMP:10136"/>
        <dbReference type="Rhea" id="RHEA-COMP:20101"/>
        <dbReference type="ChEBI" id="CHEBI:15378"/>
        <dbReference type="ChEBI" id="CHEBI:30616"/>
        <dbReference type="ChEBI" id="CHEBI:46858"/>
        <dbReference type="ChEBI" id="CHEBI:61978"/>
        <dbReference type="ChEBI" id="CHEBI:456216"/>
        <dbReference type="EC" id="2.7.10.2"/>
    </reaction>
</comment>
<dbReference type="InterPro" id="IPR008266">
    <property type="entry name" value="Tyr_kinase_AS"/>
</dbReference>
<dbReference type="PROSITE" id="PS50002">
    <property type="entry name" value="SH3"/>
    <property type="match status" value="1"/>
</dbReference>
<evidence type="ECO:0000256" key="9">
    <source>
        <dbReference type="ARBA" id="ARBA00022707"/>
    </source>
</evidence>
<dbReference type="Pfam" id="PF00041">
    <property type="entry name" value="fn3"/>
    <property type="match status" value="1"/>
</dbReference>
<dbReference type="PROSITE" id="PS00109">
    <property type="entry name" value="PROTEIN_KINASE_TYR"/>
    <property type="match status" value="1"/>
</dbReference>
<dbReference type="Pfam" id="PF07714">
    <property type="entry name" value="PK_Tyr_Ser-Thr"/>
    <property type="match status" value="1"/>
</dbReference>
<dbReference type="InterPro" id="IPR003961">
    <property type="entry name" value="FN3_dom"/>
</dbReference>
<feature type="domain" description="SH3" evidence="27">
    <location>
        <begin position="39"/>
        <end position="99"/>
    </location>
</feature>
<dbReference type="FunFam" id="3.30.200.20:FF:000036">
    <property type="entry name" value="Tyrosine-protein kinase"/>
    <property type="match status" value="1"/>
</dbReference>
<dbReference type="SMART" id="SM00060">
    <property type="entry name" value="FN3"/>
    <property type="match status" value="1"/>
</dbReference>
<feature type="transmembrane region" description="Helical" evidence="25">
    <location>
        <begin position="645"/>
        <end position="663"/>
    </location>
</feature>
<dbReference type="Gene3D" id="1.10.510.10">
    <property type="entry name" value="Transferase(Phosphotransferase) domain 1"/>
    <property type="match status" value="1"/>
</dbReference>
<dbReference type="SUPFAM" id="SSF50044">
    <property type="entry name" value="SH3-domain"/>
    <property type="match status" value="1"/>
</dbReference>
<dbReference type="EC" id="2.7.10.2" evidence="23"/>
<evidence type="ECO:0000256" key="4">
    <source>
        <dbReference type="ARBA" id="ARBA00022443"/>
    </source>
</evidence>
<feature type="domain" description="Protein kinase" evidence="28">
    <location>
        <begin position="223"/>
        <end position="475"/>
    </location>
</feature>
<dbReference type="InterPro" id="IPR000980">
    <property type="entry name" value="SH2"/>
</dbReference>
<evidence type="ECO:0000313" key="30">
    <source>
        <dbReference type="EMBL" id="KAK7906869.1"/>
    </source>
</evidence>
<evidence type="ECO:0000256" key="18">
    <source>
        <dbReference type="ARBA" id="ARBA00023288"/>
    </source>
</evidence>
<keyword evidence="8 25" id="KW-0812">Transmembrane</keyword>
<dbReference type="GO" id="GO:0005576">
    <property type="term" value="C:extracellular region"/>
    <property type="evidence" value="ECO:0007669"/>
    <property type="project" value="UniProtKB-SubCell"/>
</dbReference>
<evidence type="ECO:0000256" key="2">
    <source>
        <dbReference type="ARBA" id="ARBA00004613"/>
    </source>
</evidence>
<keyword evidence="13 25" id="KW-1133">Transmembrane helix</keyword>
<dbReference type="InterPro" id="IPR036116">
    <property type="entry name" value="FN3_sf"/>
</dbReference>
<evidence type="ECO:0000256" key="25">
    <source>
        <dbReference type="SAM" id="Phobius"/>
    </source>
</evidence>
<evidence type="ECO:0000256" key="23">
    <source>
        <dbReference type="RuleBase" id="RU362096"/>
    </source>
</evidence>
<dbReference type="EMBL" id="JBBPFD010000011">
    <property type="protein sequence ID" value="KAK7906869.1"/>
    <property type="molecule type" value="Genomic_DNA"/>
</dbReference>
<dbReference type="Gene3D" id="3.30.505.10">
    <property type="entry name" value="SH2 domain"/>
    <property type="match status" value="1"/>
</dbReference>
<dbReference type="SUPFAM" id="SSF55550">
    <property type="entry name" value="SH2 domain"/>
    <property type="match status" value="1"/>
</dbReference>
<dbReference type="GO" id="GO:0016020">
    <property type="term" value="C:membrane"/>
    <property type="evidence" value="ECO:0007669"/>
    <property type="project" value="UniProtKB-SubCell"/>
</dbReference>
<accession>A0AAW0P0D9</accession>
<evidence type="ECO:0000259" key="27">
    <source>
        <dbReference type="PROSITE" id="PS50002"/>
    </source>
</evidence>
<evidence type="ECO:0000256" key="12">
    <source>
        <dbReference type="ARBA" id="ARBA00022840"/>
    </source>
</evidence>
<reference evidence="31" key="1">
    <citation type="submission" date="2024-04" db="EMBL/GenBank/DDBJ databases">
        <title>Salinicola lusitanus LLJ914,a marine bacterium isolated from the Okinawa Trough.</title>
        <authorList>
            <person name="Li J."/>
        </authorList>
    </citation>
    <scope>NUCLEOTIDE SEQUENCE [LARGE SCALE GENOMIC DNA]</scope>
</reference>
<feature type="compositionally biased region" description="Basic and acidic residues" evidence="24">
    <location>
        <begin position="673"/>
        <end position="694"/>
    </location>
</feature>
<protein>
    <recommendedName>
        <fullName evidence="23">Tyrosine-protein kinase</fullName>
        <ecNumber evidence="23">2.7.10.2</ecNumber>
    </recommendedName>
</protein>
<dbReference type="FunFam" id="1.10.510.10:FF:000553">
    <property type="entry name" value="Tyrosine-protein kinase"/>
    <property type="match status" value="1"/>
</dbReference>
<keyword evidence="11 23" id="KW-0418">Kinase</keyword>
<evidence type="ECO:0000256" key="16">
    <source>
        <dbReference type="ARBA" id="ARBA00023170"/>
    </source>
</evidence>
<dbReference type="Pfam" id="PF00018">
    <property type="entry name" value="SH3_1"/>
    <property type="match status" value="1"/>
</dbReference>
<feature type="binding site" evidence="22">
    <location>
        <position position="251"/>
    </location>
    <ligand>
        <name>ATP</name>
        <dbReference type="ChEBI" id="CHEBI:30616"/>
    </ligand>
</feature>
<name>A0AAW0P0D9_9GOBI</name>
<dbReference type="PROSITE" id="PS50011">
    <property type="entry name" value="PROTEIN_KINASE_DOM"/>
    <property type="match status" value="1"/>
</dbReference>
<dbReference type="PROSITE" id="PS50001">
    <property type="entry name" value="SH2"/>
    <property type="match status" value="1"/>
</dbReference>
<evidence type="ECO:0000256" key="17">
    <source>
        <dbReference type="ARBA" id="ARBA00023180"/>
    </source>
</evidence>
<dbReference type="InterPro" id="IPR036028">
    <property type="entry name" value="SH3-like_dom_sf"/>
</dbReference>
<dbReference type="Gene3D" id="2.60.40.10">
    <property type="entry name" value="Immunoglobulins"/>
    <property type="match status" value="1"/>
</dbReference>
<dbReference type="InterPro" id="IPR000719">
    <property type="entry name" value="Prot_kinase_dom"/>
</dbReference>
<feature type="compositionally biased region" description="Polar residues" evidence="24">
    <location>
        <begin position="619"/>
        <end position="629"/>
    </location>
</feature>